<organism evidence="3">
    <name type="scientific">Streptomyces sp. NBC_00049</name>
    <dbReference type="NCBI Taxonomy" id="2903617"/>
    <lineage>
        <taxon>Bacteria</taxon>
        <taxon>Bacillati</taxon>
        <taxon>Actinomycetota</taxon>
        <taxon>Actinomycetes</taxon>
        <taxon>Kitasatosporales</taxon>
        <taxon>Streptomycetaceae</taxon>
        <taxon>Streptomyces</taxon>
    </lineage>
</organism>
<dbReference type="InterPro" id="IPR012349">
    <property type="entry name" value="Split_barrel_FMN-bd"/>
</dbReference>
<dbReference type="CDD" id="cd00093">
    <property type="entry name" value="HTH_XRE"/>
    <property type="match status" value="1"/>
</dbReference>
<dbReference type="InterPro" id="IPR010982">
    <property type="entry name" value="Lambda_DNA-bd_dom_sf"/>
</dbReference>
<dbReference type="Gene3D" id="1.10.260.40">
    <property type="entry name" value="lambda repressor-like DNA-binding domains"/>
    <property type="match status" value="1"/>
</dbReference>
<gene>
    <name evidence="3" type="ORF">OG327_33045</name>
</gene>
<dbReference type="Gene3D" id="2.30.110.10">
    <property type="entry name" value="Electron Transport, Fmn-binding Protein, Chain A"/>
    <property type="match status" value="1"/>
</dbReference>
<dbReference type="AlphaFoldDB" id="A0AAU2JYL9"/>
<dbReference type="SMART" id="SM00530">
    <property type="entry name" value="HTH_XRE"/>
    <property type="match status" value="1"/>
</dbReference>
<accession>A0AAU2JYL9</accession>
<dbReference type="InterPro" id="IPR001387">
    <property type="entry name" value="Cro/C1-type_HTH"/>
</dbReference>
<name>A0AAU2JYL9_9ACTN</name>
<dbReference type="SUPFAM" id="SSF47413">
    <property type="entry name" value="lambda repressor-like DNA-binding domains"/>
    <property type="match status" value="1"/>
</dbReference>
<dbReference type="GO" id="GO:0003677">
    <property type="term" value="F:DNA binding"/>
    <property type="evidence" value="ECO:0007669"/>
    <property type="project" value="InterPro"/>
</dbReference>
<sequence>MVMNSSTPGSASTEMPAGRTDLGRRIAARREELGLSRSELGERCGADATYVAYLEERAASPSIGSLLRLADGLQTTVAELTGATAEYAPGRGSSLRDAHLVALTDDECRHFLSTHGIGRVAVFTTQGPAIFPVNYVVAGGDIAFRTSGEATIARSAGTEVAFEVDRIDDAMHTGWSVMAVGEVEGITDAAVIQRLDAVARSLPWAGGDRTHWMKVAPTRFTGRRVVHW</sequence>
<feature type="region of interest" description="Disordered" evidence="1">
    <location>
        <begin position="1"/>
        <end position="22"/>
    </location>
</feature>
<dbReference type="Pfam" id="PF12900">
    <property type="entry name" value="Pyridox_ox_2"/>
    <property type="match status" value="1"/>
</dbReference>
<dbReference type="EMBL" id="CP108264">
    <property type="protein sequence ID" value="WTU77756.1"/>
    <property type="molecule type" value="Genomic_DNA"/>
</dbReference>
<dbReference type="SUPFAM" id="SSF50475">
    <property type="entry name" value="FMN-binding split barrel"/>
    <property type="match status" value="1"/>
</dbReference>
<feature type="domain" description="HTH cro/C1-type" evidence="2">
    <location>
        <begin position="25"/>
        <end position="80"/>
    </location>
</feature>
<evidence type="ECO:0000313" key="3">
    <source>
        <dbReference type="EMBL" id="WTU77756.1"/>
    </source>
</evidence>
<evidence type="ECO:0000259" key="2">
    <source>
        <dbReference type="SMART" id="SM00530"/>
    </source>
</evidence>
<dbReference type="Pfam" id="PF13560">
    <property type="entry name" value="HTH_31"/>
    <property type="match status" value="1"/>
</dbReference>
<evidence type="ECO:0000256" key="1">
    <source>
        <dbReference type="SAM" id="MobiDB-lite"/>
    </source>
</evidence>
<reference evidence="3" key="1">
    <citation type="submission" date="2022-10" db="EMBL/GenBank/DDBJ databases">
        <title>The complete genomes of actinobacterial strains from the NBC collection.</title>
        <authorList>
            <person name="Joergensen T.S."/>
            <person name="Alvarez Arevalo M."/>
            <person name="Sterndorff E.B."/>
            <person name="Faurdal D."/>
            <person name="Vuksanovic O."/>
            <person name="Mourched A.-S."/>
            <person name="Charusanti P."/>
            <person name="Shaw S."/>
            <person name="Blin K."/>
            <person name="Weber T."/>
        </authorList>
    </citation>
    <scope>NUCLEOTIDE SEQUENCE</scope>
    <source>
        <strain evidence="3">NBC_00049</strain>
    </source>
</reference>
<protein>
    <submittedName>
        <fullName evidence="3">Pyridoxamine 5'-phosphate oxidase family protein</fullName>
    </submittedName>
</protein>
<proteinExistence type="predicted"/>
<feature type="compositionally biased region" description="Polar residues" evidence="1">
    <location>
        <begin position="1"/>
        <end position="13"/>
    </location>
</feature>
<dbReference type="InterPro" id="IPR024747">
    <property type="entry name" value="Pyridox_Oxase-rel"/>
</dbReference>